<evidence type="ECO:0000313" key="4">
    <source>
        <dbReference type="Proteomes" id="UP001315967"/>
    </source>
</evidence>
<sequence>MKNTNDFVALDVETANANAHSICSVGIAKFSNGKLIDQYYQLINPEESFRSINISIHGIRPRDVQSKPTFLEMKNDMIKFIDGLPLIAHNAAFDMGALKADYIRYNLSYDMIQYMCSATLSRALVKTVPNHKLSTMANYYQIELNHHHALSDAMASGAILINLMADLQENDLFEFLRRVQYPNLGELGGRGFKKATKKI</sequence>
<dbReference type="SMART" id="SM00479">
    <property type="entry name" value="EXOIII"/>
    <property type="match status" value="1"/>
</dbReference>
<dbReference type="InterPro" id="IPR006054">
    <property type="entry name" value="DnaQ"/>
</dbReference>
<dbReference type="GO" id="GO:0004527">
    <property type="term" value="F:exonuclease activity"/>
    <property type="evidence" value="ECO:0007669"/>
    <property type="project" value="UniProtKB-KW"/>
</dbReference>
<dbReference type="CDD" id="cd06130">
    <property type="entry name" value="DNA_pol_III_epsilon_like"/>
    <property type="match status" value="1"/>
</dbReference>
<dbReference type="Gene3D" id="3.30.420.10">
    <property type="entry name" value="Ribonuclease H-like superfamily/Ribonuclease H"/>
    <property type="match status" value="1"/>
</dbReference>
<dbReference type="Pfam" id="PF00929">
    <property type="entry name" value="RNase_T"/>
    <property type="match status" value="1"/>
</dbReference>
<organism evidence="3 4">
    <name type="scientific">Fundicoccus culcitae</name>
    <dbReference type="NCBI Taxonomy" id="2969821"/>
    <lineage>
        <taxon>Bacteria</taxon>
        <taxon>Bacillati</taxon>
        <taxon>Bacillota</taxon>
        <taxon>Bacilli</taxon>
        <taxon>Lactobacillales</taxon>
        <taxon>Aerococcaceae</taxon>
        <taxon>Fundicoccus</taxon>
    </lineage>
</organism>
<dbReference type="NCBIfam" id="TIGR00573">
    <property type="entry name" value="dnaq"/>
    <property type="match status" value="1"/>
</dbReference>
<proteinExistence type="predicted"/>
<reference evidence="3 4" key="1">
    <citation type="submission" date="2022-08" db="EMBL/GenBank/DDBJ databases">
        <title>Aerococcaceae sp. nov isolated from spoiled eye mask.</title>
        <authorList>
            <person name="Zhou G."/>
            <person name="Xie X.-B."/>
            <person name="Shi Q.-S."/>
            <person name="Wang Y.-S."/>
            <person name="Wen X."/>
            <person name="Peng H."/>
            <person name="Yang X.-J."/>
            <person name="Tao H.-B."/>
            <person name="Huang X.-M."/>
        </authorList>
    </citation>
    <scope>NUCLEOTIDE SEQUENCE [LARGE SCALE GENOMIC DNA]</scope>
    <source>
        <strain evidence="4">DM20194951</strain>
    </source>
</reference>
<dbReference type="SUPFAM" id="SSF53098">
    <property type="entry name" value="Ribonuclease H-like"/>
    <property type="match status" value="1"/>
</dbReference>
<evidence type="ECO:0000256" key="1">
    <source>
        <dbReference type="ARBA" id="ARBA00022839"/>
    </source>
</evidence>
<dbReference type="EMBL" id="CP102453">
    <property type="protein sequence ID" value="UUX34337.1"/>
    <property type="molecule type" value="Genomic_DNA"/>
</dbReference>
<keyword evidence="4" id="KW-1185">Reference proteome</keyword>
<dbReference type="PANTHER" id="PTHR30231">
    <property type="entry name" value="DNA POLYMERASE III SUBUNIT EPSILON"/>
    <property type="match status" value="1"/>
</dbReference>
<dbReference type="InterPro" id="IPR036397">
    <property type="entry name" value="RNaseH_sf"/>
</dbReference>
<dbReference type="PANTHER" id="PTHR30231:SF42">
    <property type="entry name" value="EXONUCLEASE"/>
    <property type="match status" value="1"/>
</dbReference>
<gene>
    <name evidence="3" type="ORF">NRE15_01425</name>
</gene>
<dbReference type="Proteomes" id="UP001315967">
    <property type="component" value="Chromosome"/>
</dbReference>
<name>A0ABY5P6G9_9LACT</name>
<keyword evidence="1 3" id="KW-0540">Nuclease</keyword>
<dbReference type="InterPro" id="IPR013520">
    <property type="entry name" value="Ribonucl_H"/>
</dbReference>
<accession>A0ABY5P6G9</accession>
<feature type="domain" description="Exonuclease" evidence="2">
    <location>
        <begin position="6"/>
        <end position="169"/>
    </location>
</feature>
<keyword evidence="1 3" id="KW-0269">Exonuclease</keyword>
<protein>
    <submittedName>
        <fullName evidence="3">3'-5' exonuclease</fullName>
    </submittedName>
</protein>
<evidence type="ECO:0000259" key="2">
    <source>
        <dbReference type="SMART" id="SM00479"/>
    </source>
</evidence>
<dbReference type="InterPro" id="IPR012337">
    <property type="entry name" value="RNaseH-like_sf"/>
</dbReference>
<evidence type="ECO:0000313" key="3">
    <source>
        <dbReference type="EMBL" id="UUX34337.1"/>
    </source>
</evidence>
<keyword evidence="1 3" id="KW-0378">Hydrolase</keyword>
<dbReference type="RefSeq" id="WP_313793840.1">
    <property type="nucleotide sequence ID" value="NZ_CP102453.1"/>
</dbReference>